<organism evidence="1 2">
    <name type="scientific">Anaeromyxobacter diazotrophicus</name>
    <dbReference type="NCBI Taxonomy" id="2590199"/>
    <lineage>
        <taxon>Bacteria</taxon>
        <taxon>Pseudomonadati</taxon>
        <taxon>Myxococcota</taxon>
        <taxon>Myxococcia</taxon>
        <taxon>Myxococcales</taxon>
        <taxon>Cystobacterineae</taxon>
        <taxon>Anaeromyxobacteraceae</taxon>
        <taxon>Anaeromyxobacter</taxon>
    </lineage>
</organism>
<proteinExistence type="predicted"/>
<dbReference type="InterPro" id="IPR027396">
    <property type="entry name" value="DsrEFH-like"/>
</dbReference>
<comment type="caution">
    <text evidence="1">The sequence shown here is derived from an EMBL/GenBank/DDBJ whole genome shotgun (WGS) entry which is preliminary data.</text>
</comment>
<evidence type="ECO:0008006" key="3">
    <source>
        <dbReference type="Google" id="ProtNLM"/>
    </source>
</evidence>
<dbReference type="Proteomes" id="UP000503640">
    <property type="component" value="Unassembled WGS sequence"/>
</dbReference>
<keyword evidence="2" id="KW-1185">Reference proteome</keyword>
<sequence>MNVAYVFSTPNASFILEKMIAPQLEEGRHGANVVGMFFFVDNNYLLVRGNPTGERLARVARKTGMLLMGCDQCCYQREIADKLIEGVPVGCFPDLYRALSGVQVDQVITL</sequence>
<evidence type="ECO:0000313" key="1">
    <source>
        <dbReference type="EMBL" id="GEJ59093.1"/>
    </source>
</evidence>
<accession>A0A7I9VRP3</accession>
<gene>
    <name evidence="1" type="ORF">AMYX_38340</name>
</gene>
<dbReference type="EMBL" id="BJTG01000010">
    <property type="protein sequence ID" value="GEJ59093.1"/>
    <property type="molecule type" value="Genomic_DNA"/>
</dbReference>
<dbReference type="AlphaFoldDB" id="A0A7I9VRP3"/>
<evidence type="ECO:0000313" key="2">
    <source>
        <dbReference type="Proteomes" id="UP000503640"/>
    </source>
</evidence>
<dbReference type="NCBIfam" id="NF040913">
    <property type="entry name" value="DsrE_rel_ELSE"/>
    <property type="match status" value="1"/>
</dbReference>
<reference evidence="2" key="1">
    <citation type="journal article" date="2020" name="Appl. Environ. Microbiol.">
        <title>Diazotrophic Anaeromyxobacter Isolates from Soils.</title>
        <authorList>
            <person name="Masuda Y."/>
            <person name="Yamanaka H."/>
            <person name="Xu Z.X."/>
            <person name="Shiratori Y."/>
            <person name="Aono T."/>
            <person name="Amachi S."/>
            <person name="Senoo K."/>
            <person name="Itoh H."/>
        </authorList>
    </citation>
    <scope>NUCLEOTIDE SEQUENCE [LARGE SCALE GENOMIC DNA]</scope>
    <source>
        <strain evidence="2">R267</strain>
    </source>
</reference>
<dbReference type="SUPFAM" id="SSF75169">
    <property type="entry name" value="DsrEFH-like"/>
    <property type="match status" value="1"/>
</dbReference>
<name>A0A7I9VRP3_9BACT</name>
<dbReference type="RefSeq" id="WP_176068262.1">
    <property type="nucleotide sequence ID" value="NZ_BJTG01000010.1"/>
</dbReference>
<protein>
    <recommendedName>
        <fullName evidence="3">Sulfur reduction protein DsrE</fullName>
    </recommendedName>
</protein>